<proteinExistence type="predicted"/>
<keyword evidence="6 8" id="KW-0472">Membrane</keyword>
<protein>
    <submittedName>
        <fullName evidence="10">LTA synthase family protein</fullName>
    </submittedName>
</protein>
<feature type="transmembrane region" description="Helical" evidence="8">
    <location>
        <begin position="51"/>
        <end position="69"/>
    </location>
</feature>
<evidence type="ECO:0000256" key="3">
    <source>
        <dbReference type="ARBA" id="ARBA00022475"/>
    </source>
</evidence>
<dbReference type="InterPro" id="IPR050448">
    <property type="entry name" value="OpgB/LTA_synthase_biosynth"/>
</dbReference>
<evidence type="ECO:0000259" key="9">
    <source>
        <dbReference type="Pfam" id="PF00884"/>
    </source>
</evidence>
<keyword evidence="11" id="KW-1185">Reference proteome</keyword>
<evidence type="ECO:0000256" key="5">
    <source>
        <dbReference type="ARBA" id="ARBA00022989"/>
    </source>
</evidence>
<keyword evidence="3" id="KW-1003">Cell membrane</keyword>
<dbReference type="PANTHER" id="PTHR47371:SF3">
    <property type="entry name" value="PHOSPHOGLYCEROL TRANSFERASE I"/>
    <property type="match status" value="1"/>
</dbReference>
<comment type="subcellular location">
    <subcellularLocation>
        <location evidence="1">Cell membrane</location>
        <topology evidence="1">Multi-pass membrane protein</topology>
    </subcellularLocation>
</comment>
<dbReference type="Proteomes" id="UP000643810">
    <property type="component" value="Unassembled WGS sequence"/>
</dbReference>
<evidence type="ECO:0000256" key="6">
    <source>
        <dbReference type="ARBA" id="ARBA00023136"/>
    </source>
</evidence>
<evidence type="ECO:0000256" key="2">
    <source>
        <dbReference type="ARBA" id="ARBA00004936"/>
    </source>
</evidence>
<keyword evidence="4 8" id="KW-0812">Transmembrane</keyword>
<feature type="transmembrane region" description="Helical" evidence="8">
    <location>
        <begin position="89"/>
        <end position="107"/>
    </location>
</feature>
<organism evidence="10 11">
    <name type="scientific">Roseburia lenta</name>
    <dbReference type="NCBI Taxonomy" id="2763061"/>
    <lineage>
        <taxon>Bacteria</taxon>
        <taxon>Bacillati</taxon>
        <taxon>Bacillota</taxon>
        <taxon>Clostridia</taxon>
        <taxon>Lachnospirales</taxon>
        <taxon>Lachnospiraceae</taxon>
        <taxon>Roseburia</taxon>
    </lineage>
</organism>
<sequence length="731" mass="82630">MKAVFSKIGGFFKSLGNKWSAVKSRIPTPKFVQKIRENERLQKINDWLNRYSLIEHIPLSLIMCFVMEWLSRHSFIEAWGFVTNHTGAYLYNSYLIFVCYSLCYLISRQTFMRMCISAVFVALGITNCIILLNRVTPFGFTDISMIGDLLTMQNTNYFTSQQAAISVVALLLYTLWMVRIFIKGKKLKPRFPYWVKLLFIVGCFASVPVTTSTLQGQGVLSCYFGNLAQGYLDYGYLYGFSTSIFNRGMSEPKNYDQESISAIVDETKQGASTIKEEDRPNIVVILLESFFDVSEANFIETSEDPIPYVHYLEQNFSTGHLTVPVVGAGTCNSEFEVLTGMSCRFFGPGEYPQKTILKKTDCESFAGDLRNLGYSSHVVHNNGGNFYSRANAFSMMGFDTFQSKEMLDITDYTPLGSWPTDDILTPATTEAMDSTEGPDFVYTITVEAHGDYPTYKVIENPAIGVTCEGKTQEQTYAWEYYINQIHNVDEFIQSYIEELSKRDEDTLVIMFGDHLPTMGLTESEVATGDLFQTKYFTWNNFGMSKEDQDLTSYQLVSEYLNRLGIHEGTMTNYHQSKIAAGVRAGTPEYMTDLEALQYDILYGKRYAYNGEDKYPATDLEMGVSDVVIDRAYFFDGKLHIYGSNFTKWSKVYVNGEKVTTNYESGQCLTIKASAVQNGDTITVCQVGSSNTIFRESNEFTVVDPNYVSDTPGSAEQPDEDDLEADDESSQN</sequence>
<feature type="region of interest" description="Disordered" evidence="7">
    <location>
        <begin position="703"/>
        <end position="731"/>
    </location>
</feature>
<feature type="transmembrane region" description="Helical" evidence="8">
    <location>
        <begin position="163"/>
        <end position="182"/>
    </location>
</feature>
<feature type="transmembrane region" description="Helical" evidence="8">
    <location>
        <begin position="114"/>
        <end position="132"/>
    </location>
</feature>
<evidence type="ECO:0000313" key="11">
    <source>
        <dbReference type="Proteomes" id="UP000643810"/>
    </source>
</evidence>
<dbReference type="Gene3D" id="3.40.720.10">
    <property type="entry name" value="Alkaline Phosphatase, subunit A"/>
    <property type="match status" value="1"/>
</dbReference>
<dbReference type="InterPro" id="IPR017850">
    <property type="entry name" value="Alkaline_phosphatase_core_sf"/>
</dbReference>
<evidence type="ECO:0000256" key="8">
    <source>
        <dbReference type="SAM" id="Phobius"/>
    </source>
</evidence>
<comment type="pathway">
    <text evidence="2">Cell wall biogenesis; lipoteichoic acid biosynthesis.</text>
</comment>
<dbReference type="EMBL" id="JACOPG010000003">
    <property type="protein sequence ID" value="MBC5686539.1"/>
    <property type="molecule type" value="Genomic_DNA"/>
</dbReference>
<dbReference type="Pfam" id="PF00884">
    <property type="entry name" value="Sulfatase"/>
    <property type="match status" value="1"/>
</dbReference>
<evidence type="ECO:0000313" key="10">
    <source>
        <dbReference type="EMBL" id="MBC5686539.1"/>
    </source>
</evidence>
<name>A0ABR7GGF5_9FIRM</name>
<comment type="caution">
    <text evidence="10">The sequence shown here is derived from an EMBL/GenBank/DDBJ whole genome shotgun (WGS) entry which is preliminary data.</text>
</comment>
<dbReference type="RefSeq" id="WP_186854352.1">
    <property type="nucleotide sequence ID" value="NZ_JACOPG010000003.1"/>
</dbReference>
<accession>A0ABR7GGF5</accession>
<evidence type="ECO:0000256" key="1">
    <source>
        <dbReference type="ARBA" id="ARBA00004651"/>
    </source>
</evidence>
<dbReference type="InterPro" id="IPR000917">
    <property type="entry name" value="Sulfatase_N"/>
</dbReference>
<feature type="transmembrane region" description="Helical" evidence="8">
    <location>
        <begin position="194"/>
        <end position="214"/>
    </location>
</feature>
<reference evidence="10 11" key="1">
    <citation type="submission" date="2020-08" db="EMBL/GenBank/DDBJ databases">
        <title>Genome public.</title>
        <authorList>
            <person name="Liu C."/>
            <person name="Sun Q."/>
        </authorList>
    </citation>
    <scope>NUCLEOTIDE SEQUENCE [LARGE SCALE GENOMIC DNA]</scope>
    <source>
        <strain evidence="10 11">NSJ-9</strain>
    </source>
</reference>
<evidence type="ECO:0000256" key="4">
    <source>
        <dbReference type="ARBA" id="ARBA00022692"/>
    </source>
</evidence>
<dbReference type="SUPFAM" id="SSF53649">
    <property type="entry name" value="Alkaline phosphatase-like"/>
    <property type="match status" value="1"/>
</dbReference>
<gene>
    <name evidence="10" type="ORF">H8R94_08005</name>
</gene>
<dbReference type="CDD" id="cd16015">
    <property type="entry name" value="LTA_synthase"/>
    <property type="match status" value="1"/>
</dbReference>
<keyword evidence="5 8" id="KW-1133">Transmembrane helix</keyword>
<feature type="domain" description="Sulfatase N-terminal" evidence="9">
    <location>
        <begin position="280"/>
        <end position="554"/>
    </location>
</feature>
<feature type="compositionally biased region" description="Acidic residues" evidence="7">
    <location>
        <begin position="716"/>
        <end position="731"/>
    </location>
</feature>
<evidence type="ECO:0000256" key="7">
    <source>
        <dbReference type="SAM" id="MobiDB-lite"/>
    </source>
</evidence>
<dbReference type="PANTHER" id="PTHR47371">
    <property type="entry name" value="LIPOTEICHOIC ACID SYNTHASE"/>
    <property type="match status" value="1"/>
</dbReference>